<comment type="caution">
    <text evidence="1">The sequence shown here is derived from an EMBL/GenBank/DDBJ whole genome shotgun (WGS) entry which is preliminary data.</text>
</comment>
<keyword evidence="2" id="KW-1185">Reference proteome</keyword>
<accession>A0ABS5J3L8</accession>
<evidence type="ECO:0000313" key="2">
    <source>
        <dbReference type="Proteomes" id="UP000676386"/>
    </source>
</evidence>
<name>A0ABS5J3L8_9BACT</name>
<gene>
    <name evidence="1" type="ORF">KE626_21035</name>
</gene>
<reference evidence="1 2" key="1">
    <citation type="submission" date="2021-04" db="EMBL/GenBank/DDBJ databases">
        <title>Chitinophaga sp. nov., isolated from the rhizosphere soil.</title>
        <authorList>
            <person name="He S."/>
        </authorList>
    </citation>
    <scope>NUCLEOTIDE SEQUENCE [LARGE SCALE GENOMIC DNA]</scope>
    <source>
        <strain evidence="1 2">2R12</strain>
    </source>
</reference>
<evidence type="ECO:0000313" key="1">
    <source>
        <dbReference type="EMBL" id="MBS0029821.1"/>
    </source>
</evidence>
<sequence length="70" mass="7653">MKCPPLSGTTGREDGIVNMDGELKSFPYNKKAQSESCRPFGKHATAIPTVQRGALFPSDGLSYTSTTTWW</sequence>
<dbReference type="Proteomes" id="UP000676386">
    <property type="component" value="Unassembled WGS sequence"/>
</dbReference>
<dbReference type="RefSeq" id="WP_211974914.1">
    <property type="nucleotide sequence ID" value="NZ_CBFHAM010000096.1"/>
</dbReference>
<dbReference type="EMBL" id="JAGTXB010000011">
    <property type="protein sequence ID" value="MBS0029821.1"/>
    <property type="molecule type" value="Genomic_DNA"/>
</dbReference>
<proteinExistence type="predicted"/>
<organism evidence="1 2">
    <name type="scientific">Chitinophaga hostae</name>
    <dbReference type="NCBI Taxonomy" id="2831022"/>
    <lineage>
        <taxon>Bacteria</taxon>
        <taxon>Pseudomonadati</taxon>
        <taxon>Bacteroidota</taxon>
        <taxon>Chitinophagia</taxon>
        <taxon>Chitinophagales</taxon>
        <taxon>Chitinophagaceae</taxon>
        <taxon>Chitinophaga</taxon>
    </lineage>
</organism>
<protein>
    <submittedName>
        <fullName evidence="1">Uncharacterized protein</fullName>
    </submittedName>
</protein>